<evidence type="ECO:0000313" key="2">
    <source>
        <dbReference type="EMBL" id="GJS52576.1"/>
    </source>
</evidence>
<protein>
    <submittedName>
        <fullName evidence="2">Uncharacterized protein</fullName>
    </submittedName>
</protein>
<dbReference type="Proteomes" id="UP001151760">
    <property type="component" value="Unassembled WGS sequence"/>
</dbReference>
<evidence type="ECO:0000256" key="1">
    <source>
        <dbReference type="SAM" id="MobiDB-lite"/>
    </source>
</evidence>
<name>A0ABQ4WIZ2_9ASTR</name>
<reference evidence="2" key="2">
    <citation type="submission" date="2022-01" db="EMBL/GenBank/DDBJ databases">
        <authorList>
            <person name="Yamashiro T."/>
            <person name="Shiraishi A."/>
            <person name="Satake H."/>
            <person name="Nakayama K."/>
        </authorList>
    </citation>
    <scope>NUCLEOTIDE SEQUENCE</scope>
</reference>
<accession>A0ABQ4WIZ2</accession>
<organism evidence="2 3">
    <name type="scientific">Tanacetum coccineum</name>
    <dbReference type="NCBI Taxonomy" id="301880"/>
    <lineage>
        <taxon>Eukaryota</taxon>
        <taxon>Viridiplantae</taxon>
        <taxon>Streptophyta</taxon>
        <taxon>Embryophyta</taxon>
        <taxon>Tracheophyta</taxon>
        <taxon>Spermatophyta</taxon>
        <taxon>Magnoliopsida</taxon>
        <taxon>eudicotyledons</taxon>
        <taxon>Gunneridae</taxon>
        <taxon>Pentapetalae</taxon>
        <taxon>asterids</taxon>
        <taxon>campanulids</taxon>
        <taxon>Asterales</taxon>
        <taxon>Asteraceae</taxon>
        <taxon>Asteroideae</taxon>
        <taxon>Anthemideae</taxon>
        <taxon>Anthemidinae</taxon>
        <taxon>Tanacetum</taxon>
    </lineage>
</organism>
<keyword evidence="3" id="KW-1185">Reference proteome</keyword>
<evidence type="ECO:0000313" key="3">
    <source>
        <dbReference type="Proteomes" id="UP001151760"/>
    </source>
</evidence>
<gene>
    <name evidence="2" type="ORF">Tco_0625938</name>
</gene>
<sequence length="80" mass="8128">MVVPVNSISSDSSDESVGSSSRVILISSIPIEVPIAPEVAAAAVTSLAGVLELDTHSSSDPDTSESSLSPVPVSYQCMSH</sequence>
<comment type="caution">
    <text evidence="2">The sequence shown here is derived from an EMBL/GenBank/DDBJ whole genome shotgun (WGS) entry which is preliminary data.</text>
</comment>
<proteinExistence type="predicted"/>
<reference evidence="2" key="1">
    <citation type="journal article" date="2022" name="Int. J. Mol. Sci.">
        <title>Draft Genome of Tanacetum Coccineum: Genomic Comparison of Closely Related Tanacetum-Family Plants.</title>
        <authorList>
            <person name="Yamashiro T."/>
            <person name="Shiraishi A."/>
            <person name="Nakayama K."/>
            <person name="Satake H."/>
        </authorList>
    </citation>
    <scope>NUCLEOTIDE SEQUENCE</scope>
</reference>
<feature type="compositionally biased region" description="Low complexity" evidence="1">
    <location>
        <begin position="60"/>
        <end position="70"/>
    </location>
</feature>
<dbReference type="EMBL" id="BQNB010008665">
    <property type="protein sequence ID" value="GJS52576.1"/>
    <property type="molecule type" value="Genomic_DNA"/>
</dbReference>
<feature type="region of interest" description="Disordered" evidence="1">
    <location>
        <begin position="54"/>
        <end position="80"/>
    </location>
</feature>